<gene>
    <name evidence="7" type="ORF">FB45DRAFT_900330</name>
</gene>
<dbReference type="GO" id="GO:0008270">
    <property type="term" value="F:zinc ion binding"/>
    <property type="evidence" value="ECO:0007669"/>
    <property type="project" value="UniProtKB-KW"/>
</dbReference>
<dbReference type="PROSITE" id="PS50865">
    <property type="entry name" value="ZF_MYND_2"/>
    <property type="match status" value="1"/>
</dbReference>
<dbReference type="InterPro" id="IPR002893">
    <property type="entry name" value="Znf_MYND"/>
</dbReference>
<keyword evidence="4" id="KW-0040">ANK repeat</keyword>
<feature type="domain" description="MYND-type" evidence="6">
    <location>
        <begin position="236"/>
        <end position="274"/>
    </location>
</feature>
<evidence type="ECO:0000256" key="1">
    <source>
        <dbReference type="ARBA" id="ARBA00022723"/>
    </source>
</evidence>
<evidence type="ECO:0000256" key="4">
    <source>
        <dbReference type="PROSITE-ProRule" id="PRU00023"/>
    </source>
</evidence>
<keyword evidence="1" id="KW-0479">Metal-binding</keyword>
<proteinExistence type="predicted"/>
<dbReference type="AlphaFoldDB" id="A0AAD7C806"/>
<reference evidence="7" key="1">
    <citation type="submission" date="2023-03" db="EMBL/GenBank/DDBJ databases">
        <title>Massive genome expansion in bonnet fungi (Mycena s.s.) driven by repeated elements and novel gene families across ecological guilds.</title>
        <authorList>
            <consortium name="Lawrence Berkeley National Laboratory"/>
            <person name="Harder C.B."/>
            <person name="Miyauchi S."/>
            <person name="Viragh M."/>
            <person name="Kuo A."/>
            <person name="Thoen E."/>
            <person name="Andreopoulos B."/>
            <person name="Lu D."/>
            <person name="Skrede I."/>
            <person name="Drula E."/>
            <person name="Henrissat B."/>
            <person name="Morin E."/>
            <person name="Kohler A."/>
            <person name="Barry K."/>
            <person name="LaButti K."/>
            <person name="Morin E."/>
            <person name="Salamov A."/>
            <person name="Lipzen A."/>
            <person name="Mereny Z."/>
            <person name="Hegedus B."/>
            <person name="Baldrian P."/>
            <person name="Stursova M."/>
            <person name="Weitz H."/>
            <person name="Taylor A."/>
            <person name="Grigoriev I.V."/>
            <person name="Nagy L.G."/>
            <person name="Martin F."/>
            <person name="Kauserud H."/>
        </authorList>
    </citation>
    <scope>NUCLEOTIDE SEQUENCE</scope>
    <source>
        <strain evidence="7">9284</strain>
    </source>
</reference>
<keyword evidence="2 5" id="KW-0863">Zinc-finger</keyword>
<dbReference type="InterPro" id="IPR002110">
    <property type="entry name" value="Ankyrin_rpt"/>
</dbReference>
<evidence type="ECO:0000256" key="5">
    <source>
        <dbReference type="PROSITE-ProRule" id="PRU00134"/>
    </source>
</evidence>
<dbReference type="InterPro" id="IPR036770">
    <property type="entry name" value="Ankyrin_rpt-contain_sf"/>
</dbReference>
<evidence type="ECO:0000256" key="2">
    <source>
        <dbReference type="ARBA" id="ARBA00022771"/>
    </source>
</evidence>
<accession>A0AAD7C806</accession>
<keyword evidence="3" id="KW-0862">Zinc</keyword>
<evidence type="ECO:0000313" key="8">
    <source>
        <dbReference type="Proteomes" id="UP001221142"/>
    </source>
</evidence>
<evidence type="ECO:0000313" key="7">
    <source>
        <dbReference type="EMBL" id="KAJ7641486.1"/>
    </source>
</evidence>
<dbReference type="Gene3D" id="6.10.140.2220">
    <property type="match status" value="1"/>
</dbReference>
<dbReference type="Gene3D" id="1.25.40.20">
    <property type="entry name" value="Ankyrin repeat-containing domain"/>
    <property type="match status" value="1"/>
</dbReference>
<keyword evidence="8" id="KW-1185">Reference proteome</keyword>
<organism evidence="7 8">
    <name type="scientific">Roridomyces roridus</name>
    <dbReference type="NCBI Taxonomy" id="1738132"/>
    <lineage>
        <taxon>Eukaryota</taxon>
        <taxon>Fungi</taxon>
        <taxon>Dikarya</taxon>
        <taxon>Basidiomycota</taxon>
        <taxon>Agaricomycotina</taxon>
        <taxon>Agaricomycetes</taxon>
        <taxon>Agaricomycetidae</taxon>
        <taxon>Agaricales</taxon>
        <taxon>Marasmiineae</taxon>
        <taxon>Mycenaceae</taxon>
        <taxon>Roridomyces</taxon>
    </lineage>
</organism>
<dbReference type="SUPFAM" id="SSF48403">
    <property type="entry name" value="Ankyrin repeat"/>
    <property type="match status" value="1"/>
</dbReference>
<evidence type="ECO:0000259" key="6">
    <source>
        <dbReference type="PROSITE" id="PS50865"/>
    </source>
</evidence>
<feature type="repeat" description="ANK" evidence="4">
    <location>
        <begin position="130"/>
        <end position="164"/>
    </location>
</feature>
<dbReference type="EMBL" id="JARKIF010000004">
    <property type="protein sequence ID" value="KAJ7641486.1"/>
    <property type="molecule type" value="Genomic_DNA"/>
</dbReference>
<sequence>MEPPVTVLTVSPQMKEILAQPGYIKSDKVHGGQRLRELYRAESINLDARALSEFGFRVFTGHLDGVKDAVERGIAPPLSGTETAYETSYASLAILGAQRIQQGPPGSMRYRETLEYLFKKGMPPDIGDIVGNTALHHATTCPHPKDDLTRCLPENGANVNHQNRYGEICIMGSMQLNLIPAIDILMEYGADLDLPDADDWTARKHYLCCGPQVTALVTKWIRKRSGEQAPREEKRCDECGLATDSLKNCARCKILRYCSVECQKRQWPTHKKTCQSFSLANTVTLKPYYQVGAVTMPTADLIRTRMGNPSQTESWTEKRTRAAHVPKGLHKKGGKTVVIKVQVPWTGDPRIKSQGDLMVYNKTRDFACTIRRGDAPEEYDRISEVVRTQGVNGAKAYFSAELESKDRLVVKVSEVLAAQPW</sequence>
<comment type="caution">
    <text evidence="7">The sequence shown here is derived from an EMBL/GenBank/DDBJ whole genome shotgun (WGS) entry which is preliminary data.</text>
</comment>
<protein>
    <recommendedName>
        <fullName evidence="6">MYND-type domain-containing protein</fullName>
    </recommendedName>
</protein>
<dbReference type="SUPFAM" id="SSF144232">
    <property type="entry name" value="HIT/MYND zinc finger-like"/>
    <property type="match status" value="1"/>
</dbReference>
<dbReference type="PROSITE" id="PS01360">
    <property type="entry name" value="ZF_MYND_1"/>
    <property type="match status" value="1"/>
</dbReference>
<name>A0AAD7C806_9AGAR</name>
<dbReference type="Proteomes" id="UP001221142">
    <property type="component" value="Unassembled WGS sequence"/>
</dbReference>
<dbReference type="Pfam" id="PF01753">
    <property type="entry name" value="zf-MYND"/>
    <property type="match status" value="1"/>
</dbReference>
<evidence type="ECO:0000256" key="3">
    <source>
        <dbReference type="ARBA" id="ARBA00022833"/>
    </source>
</evidence>
<dbReference type="PROSITE" id="PS50088">
    <property type="entry name" value="ANK_REPEAT"/>
    <property type="match status" value="1"/>
</dbReference>